<sequence>MIEEKLDMLLPFSPKALMLMLLCYKQNLVFQLKAVQPTVVGPTALNCKT</sequence>
<evidence type="ECO:0000313" key="2">
    <source>
        <dbReference type="Proteomes" id="UP000061809"/>
    </source>
</evidence>
<proteinExistence type="predicted"/>
<name>A0A0P0FZ76_9BACE</name>
<gene>
    <name evidence="1" type="ORF">BcellWH2_02094</name>
</gene>
<dbReference type="EMBL" id="CP012801">
    <property type="protein sequence ID" value="ALJ59337.1"/>
    <property type="molecule type" value="Genomic_DNA"/>
</dbReference>
<dbReference type="Proteomes" id="UP000061809">
    <property type="component" value="Chromosome"/>
</dbReference>
<dbReference type="AlphaFoldDB" id="A0A0P0FZ76"/>
<reference evidence="1 2" key="1">
    <citation type="journal article" date="2015" name="Science">
        <title>Genetic determinants of in vivo fitness and diet responsiveness in multiple human gut Bacteroides.</title>
        <authorList>
            <person name="Wu M."/>
            <person name="McNulty N.P."/>
            <person name="Rodionov D.A."/>
            <person name="Khoroshkin M.S."/>
            <person name="Griffin N.W."/>
            <person name="Cheng J."/>
            <person name="Latreille P."/>
            <person name="Kerstetter R.A."/>
            <person name="Terrapon N."/>
            <person name="Henrissat B."/>
            <person name="Osterman A.L."/>
            <person name="Gordon J.I."/>
        </authorList>
    </citation>
    <scope>NUCLEOTIDE SEQUENCE [LARGE SCALE GENOMIC DNA]</scope>
    <source>
        <strain evidence="1 2">WH2</strain>
    </source>
</reference>
<evidence type="ECO:0000313" key="1">
    <source>
        <dbReference type="EMBL" id="ALJ59337.1"/>
    </source>
</evidence>
<dbReference type="KEGG" id="bcel:BcellWH2_02094"/>
<organism evidence="1 2">
    <name type="scientific">Bacteroides cellulosilyticus</name>
    <dbReference type="NCBI Taxonomy" id="246787"/>
    <lineage>
        <taxon>Bacteria</taxon>
        <taxon>Pseudomonadati</taxon>
        <taxon>Bacteroidota</taxon>
        <taxon>Bacteroidia</taxon>
        <taxon>Bacteroidales</taxon>
        <taxon>Bacteroidaceae</taxon>
        <taxon>Bacteroides</taxon>
    </lineage>
</organism>
<accession>A0A0P0FZ76</accession>
<dbReference type="PATRIC" id="fig|246787.4.peg.2154"/>
<protein>
    <submittedName>
        <fullName evidence="1">Uncharacterized protein</fullName>
    </submittedName>
</protein>